<protein>
    <submittedName>
        <fullName evidence="4">Acetyltransferase (GNAT) family protein</fullName>
    </submittedName>
</protein>
<dbReference type="InterPro" id="IPR016181">
    <property type="entry name" value="Acyl_CoA_acyltransferase"/>
</dbReference>
<dbReference type="OrthoDB" id="273614at2"/>
<proteinExistence type="predicted"/>
<dbReference type="CDD" id="cd04301">
    <property type="entry name" value="NAT_SF"/>
    <property type="match status" value="1"/>
</dbReference>
<evidence type="ECO:0000259" key="3">
    <source>
        <dbReference type="PROSITE" id="PS51186"/>
    </source>
</evidence>
<dbReference type="InterPro" id="IPR050680">
    <property type="entry name" value="YpeA/RimI_acetyltransf"/>
</dbReference>
<keyword evidence="2" id="KW-0012">Acyltransferase</keyword>
<dbReference type="AlphaFoldDB" id="A0A1G8P516"/>
<dbReference type="Gene3D" id="3.40.630.30">
    <property type="match status" value="1"/>
</dbReference>
<name>A0A1G8P516_9RHOB</name>
<dbReference type="PANTHER" id="PTHR43420">
    <property type="entry name" value="ACETYLTRANSFERASE"/>
    <property type="match status" value="1"/>
</dbReference>
<evidence type="ECO:0000256" key="2">
    <source>
        <dbReference type="ARBA" id="ARBA00023315"/>
    </source>
</evidence>
<keyword evidence="1 4" id="KW-0808">Transferase</keyword>
<feature type="domain" description="N-acetyltransferase" evidence="3">
    <location>
        <begin position="1"/>
        <end position="193"/>
    </location>
</feature>
<accession>A0A1G8P516</accession>
<dbReference type="RefSeq" id="WP_093151400.1">
    <property type="nucleotide sequence ID" value="NZ_FNEK01000008.1"/>
</dbReference>
<dbReference type="STRING" id="571298.SAMN04488026_100867"/>
<dbReference type="PROSITE" id="PS51186">
    <property type="entry name" value="GNAT"/>
    <property type="match status" value="1"/>
</dbReference>
<dbReference type="SUPFAM" id="SSF55729">
    <property type="entry name" value="Acyl-CoA N-acyltransferases (Nat)"/>
    <property type="match status" value="1"/>
</dbReference>
<dbReference type="InterPro" id="IPR000182">
    <property type="entry name" value="GNAT_dom"/>
</dbReference>
<evidence type="ECO:0000256" key="1">
    <source>
        <dbReference type="ARBA" id="ARBA00022679"/>
    </source>
</evidence>
<evidence type="ECO:0000313" key="5">
    <source>
        <dbReference type="Proteomes" id="UP000199382"/>
    </source>
</evidence>
<reference evidence="4 5" key="1">
    <citation type="submission" date="2016-10" db="EMBL/GenBank/DDBJ databases">
        <authorList>
            <person name="de Groot N.N."/>
        </authorList>
    </citation>
    <scope>NUCLEOTIDE SEQUENCE [LARGE SCALE GENOMIC DNA]</scope>
    <source>
        <strain evidence="4 5">DSM 25294</strain>
    </source>
</reference>
<dbReference type="GO" id="GO:0016747">
    <property type="term" value="F:acyltransferase activity, transferring groups other than amino-acyl groups"/>
    <property type="evidence" value="ECO:0007669"/>
    <property type="project" value="InterPro"/>
</dbReference>
<keyword evidence="5" id="KW-1185">Reference proteome</keyword>
<organism evidence="4 5">
    <name type="scientific">Aliiruegeria lutimaris</name>
    <dbReference type="NCBI Taxonomy" id="571298"/>
    <lineage>
        <taxon>Bacteria</taxon>
        <taxon>Pseudomonadati</taxon>
        <taxon>Pseudomonadota</taxon>
        <taxon>Alphaproteobacteria</taxon>
        <taxon>Rhodobacterales</taxon>
        <taxon>Roseobacteraceae</taxon>
        <taxon>Aliiruegeria</taxon>
    </lineage>
</organism>
<evidence type="ECO:0000313" key="4">
    <source>
        <dbReference type="EMBL" id="SDI87396.1"/>
    </source>
</evidence>
<dbReference type="Proteomes" id="UP000199382">
    <property type="component" value="Unassembled WGS sequence"/>
</dbReference>
<dbReference type="EMBL" id="FNEK01000008">
    <property type="protein sequence ID" value="SDI87396.1"/>
    <property type="molecule type" value="Genomic_DNA"/>
</dbReference>
<gene>
    <name evidence="4" type="ORF">SAMN04488026_100867</name>
</gene>
<sequence>MRIETGFPEDQRDRVAYLFWEAFSGKLGRVLAPERKALAFIEHALDPSHALSALSEQGELLGIAGFKTYRGGLLTAGFQDMARVYGLLGAAWRGSLLDMLERPISEKQMLLDGLFVAAEARGQGVGSSLIDAVVAQARWNDMAEIRLDVIDANIRARALYERYGFSPTERIELGWLSRIFGFHHATTMCLTLR</sequence>
<dbReference type="Pfam" id="PF00583">
    <property type="entry name" value="Acetyltransf_1"/>
    <property type="match status" value="1"/>
</dbReference>
<dbReference type="PANTHER" id="PTHR43420:SF47">
    <property type="entry name" value="N-ACETYLTRANSFERASE DOMAIN-CONTAINING PROTEIN"/>
    <property type="match status" value="1"/>
</dbReference>